<name>A0ABW3Y1U4_9FLAO</name>
<feature type="domain" description="HTH araC/xylS-type" evidence="4">
    <location>
        <begin position="193"/>
        <end position="291"/>
    </location>
</feature>
<dbReference type="PROSITE" id="PS00041">
    <property type="entry name" value="HTH_ARAC_FAMILY_1"/>
    <property type="match status" value="1"/>
</dbReference>
<dbReference type="PRINTS" id="PR00032">
    <property type="entry name" value="HTHARAC"/>
</dbReference>
<evidence type="ECO:0000256" key="3">
    <source>
        <dbReference type="ARBA" id="ARBA00023163"/>
    </source>
</evidence>
<evidence type="ECO:0000313" key="6">
    <source>
        <dbReference type="Proteomes" id="UP001597201"/>
    </source>
</evidence>
<evidence type="ECO:0000313" key="5">
    <source>
        <dbReference type="EMBL" id="MFD1314503.1"/>
    </source>
</evidence>
<dbReference type="PROSITE" id="PS01124">
    <property type="entry name" value="HTH_ARAC_FAMILY_2"/>
    <property type="match status" value="1"/>
</dbReference>
<dbReference type="Gene3D" id="1.10.10.60">
    <property type="entry name" value="Homeodomain-like"/>
    <property type="match status" value="1"/>
</dbReference>
<evidence type="ECO:0000256" key="2">
    <source>
        <dbReference type="ARBA" id="ARBA00023125"/>
    </source>
</evidence>
<evidence type="ECO:0000259" key="4">
    <source>
        <dbReference type="PROSITE" id="PS01124"/>
    </source>
</evidence>
<organism evidence="5 6">
    <name type="scientific">Namhaeicola litoreus</name>
    <dbReference type="NCBI Taxonomy" id="1052145"/>
    <lineage>
        <taxon>Bacteria</taxon>
        <taxon>Pseudomonadati</taxon>
        <taxon>Bacteroidota</taxon>
        <taxon>Flavobacteriia</taxon>
        <taxon>Flavobacteriales</taxon>
        <taxon>Flavobacteriaceae</taxon>
        <taxon>Namhaeicola</taxon>
    </lineage>
</organism>
<gene>
    <name evidence="5" type="ORF">ACFQ39_02655</name>
</gene>
<dbReference type="InterPro" id="IPR018060">
    <property type="entry name" value="HTH_AraC"/>
</dbReference>
<reference evidence="6" key="1">
    <citation type="journal article" date="2019" name="Int. J. Syst. Evol. Microbiol.">
        <title>The Global Catalogue of Microorganisms (GCM) 10K type strain sequencing project: providing services to taxonomists for standard genome sequencing and annotation.</title>
        <authorList>
            <consortium name="The Broad Institute Genomics Platform"/>
            <consortium name="The Broad Institute Genome Sequencing Center for Infectious Disease"/>
            <person name="Wu L."/>
            <person name="Ma J."/>
        </authorList>
    </citation>
    <scope>NUCLEOTIDE SEQUENCE [LARGE SCALE GENOMIC DNA]</scope>
    <source>
        <strain evidence="6">CCUG 61485</strain>
    </source>
</reference>
<keyword evidence="3" id="KW-0804">Transcription</keyword>
<dbReference type="Pfam" id="PF12833">
    <property type="entry name" value="HTH_18"/>
    <property type="match status" value="1"/>
</dbReference>
<protein>
    <submittedName>
        <fullName evidence="5">Helix-turn-helix transcriptional regulator</fullName>
    </submittedName>
</protein>
<dbReference type="PANTHER" id="PTHR47893">
    <property type="entry name" value="REGULATORY PROTEIN PCHR"/>
    <property type="match status" value="1"/>
</dbReference>
<accession>A0ABW3Y1U4</accession>
<dbReference type="PANTHER" id="PTHR47893:SF1">
    <property type="entry name" value="REGULATORY PROTEIN PCHR"/>
    <property type="match status" value="1"/>
</dbReference>
<dbReference type="InterPro" id="IPR009057">
    <property type="entry name" value="Homeodomain-like_sf"/>
</dbReference>
<keyword evidence="6" id="KW-1185">Reference proteome</keyword>
<dbReference type="InterPro" id="IPR020449">
    <property type="entry name" value="Tscrpt_reg_AraC-type_HTH"/>
</dbReference>
<dbReference type="SUPFAM" id="SSF46689">
    <property type="entry name" value="Homeodomain-like"/>
    <property type="match status" value="2"/>
</dbReference>
<proteinExistence type="predicted"/>
<dbReference type="InterPro" id="IPR018062">
    <property type="entry name" value="HTH_AraC-typ_CS"/>
</dbReference>
<dbReference type="EMBL" id="JBHTMY010000002">
    <property type="protein sequence ID" value="MFD1314503.1"/>
    <property type="molecule type" value="Genomic_DNA"/>
</dbReference>
<dbReference type="RefSeq" id="WP_377176167.1">
    <property type="nucleotide sequence ID" value="NZ_JBHTMY010000002.1"/>
</dbReference>
<keyword evidence="2" id="KW-0238">DNA-binding</keyword>
<comment type="caution">
    <text evidence="5">The sequence shown here is derived from an EMBL/GenBank/DDBJ whole genome shotgun (WGS) entry which is preliminary data.</text>
</comment>
<keyword evidence="1" id="KW-0805">Transcription regulation</keyword>
<sequence>MAESIDESMAFKFEVEPGFSIIKLKNNRPIDKNFFHKGDSNVIQMHFGIQGSYQLNFNNGNYHLEIGENNSYLIYNPQVNLPVDLLLHARTRAIVLLISIDKFHSFFTKEANLIHFLNPENIEKKYYLEKALEPSLMIVLNQIYNYGLHSSLEKLYTRGKVYELLSLYFHQSDADDKQKCPYLEDDNNVEKIRLAKEILIDNFAEPPTLTDLANQVNLPLQYLKDGFKHIYGETAFAFLFNYKMEYARNLLTTKKYNIAEISFEVGYSTPSHFIAAFKKKYGSTPKKYLQSIGV</sequence>
<evidence type="ECO:0000256" key="1">
    <source>
        <dbReference type="ARBA" id="ARBA00023015"/>
    </source>
</evidence>
<dbReference type="Proteomes" id="UP001597201">
    <property type="component" value="Unassembled WGS sequence"/>
</dbReference>
<dbReference type="InterPro" id="IPR053142">
    <property type="entry name" value="PchR_regulatory_protein"/>
</dbReference>
<dbReference type="SMART" id="SM00342">
    <property type="entry name" value="HTH_ARAC"/>
    <property type="match status" value="1"/>
</dbReference>